<dbReference type="PROSITE" id="PS00846">
    <property type="entry name" value="HTH_ARSR_1"/>
    <property type="match status" value="1"/>
</dbReference>
<dbReference type="NCBIfam" id="NF033788">
    <property type="entry name" value="HTH_metalloreg"/>
    <property type="match status" value="1"/>
</dbReference>
<evidence type="ECO:0000313" key="6">
    <source>
        <dbReference type="Proteomes" id="UP000606991"/>
    </source>
</evidence>
<sequence length="128" mass="14428">MERAVAIDAEAVAEARAALPPPEILDRVVQALETLGDPTRARLLYALIRRPLCVRDLALTVGVSESAVSHQLRMLRDRRLVTAVRRTGNEIEYRLDDHHVAALFREAEYHADHVLRDLPDHPYAPPEP</sequence>
<keyword evidence="2" id="KW-0238">DNA-binding</keyword>
<dbReference type="SMART" id="SM00418">
    <property type="entry name" value="HTH_ARSR"/>
    <property type="match status" value="1"/>
</dbReference>
<dbReference type="RefSeq" id="WP_337308464.1">
    <property type="nucleotide sequence ID" value="NZ_JAEKNS010000006.1"/>
</dbReference>
<dbReference type="CDD" id="cd00090">
    <property type="entry name" value="HTH_ARSR"/>
    <property type="match status" value="1"/>
</dbReference>
<dbReference type="EMBL" id="JAEKNS010000006">
    <property type="protein sequence ID" value="MBJ7593309.1"/>
    <property type="molecule type" value="Genomic_DNA"/>
</dbReference>
<accession>A0A934JUF3</accession>
<dbReference type="GO" id="GO:0003700">
    <property type="term" value="F:DNA-binding transcription factor activity"/>
    <property type="evidence" value="ECO:0007669"/>
    <property type="project" value="InterPro"/>
</dbReference>
<comment type="caution">
    <text evidence="5">The sequence shown here is derived from an EMBL/GenBank/DDBJ whole genome shotgun (WGS) entry which is preliminary data.</text>
</comment>
<dbReference type="Pfam" id="PF01022">
    <property type="entry name" value="HTH_5"/>
    <property type="match status" value="1"/>
</dbReference>
<evidence type="ECO:0000256" key="1">
    <source>
        <dbReference type="ARBA" id="ARBA00023015"/>
    </source>
</evidence>
<dbReference type="InterPro" id="IPR051011">
    <property type="entry name" value="Metal_resp_trans_reg"/>
</dbReference>
<dbReference type="PRINTS" id="PR00778">
    <property type="entry name" value="HTHARSR"/>
</dbReference>
<dbReference type="Gene3D" id="1.10.10.10">
    <property type="entry name" value="Winged helix-like DNA-binding domain superfamily/Winged helix DNA-binding domain"/>
    <property type="match status" value="1"/>
</dbReference>
<dbReference type="AlphaFoldDB" id="A0A934JUF3"/>
<dbReference type="InterPro" id="IPR018334">
    <property type="entry name" value="ArsR_HTH"/>
</dbReference>
<dbReference type="SUPFAM" id="SSF46785">
    <property type="entry name" value="Winged helix' DNA-binding domain"/>
    <property type="match status" value="1"/>
</dbReference>
<dbReference type="PANTHER" id="PTHR43132">
    <property type="entry name" value="ARSENICAL RESISTANCE OPERON REPRESSOR ARSR-RELATED"/>
    <property type="match status" value="1"/>
</dbReference>
<keyword evidence="3" id="KW-0804">Transcription</keyword>
<dbReference type="PANTHER" id="PTHR43132:SF6">
    <property type="entry name" value="HTH-TYPE TRANSCRIPTIONAL REPRESSOR CZRA"/>
    <property type="match status" value="1"/>
</dbReference>
<dbReference type="InterPro" id="IPR036390">
    <property type="entry name" value="WH_DNA-bd_sf"/>
</dbReference>
<protein>
    <submittedName>
        <fullName evidence="5">Helix-turn-helix transcriptional regulator</fullName>
    </submittedName>
</protein>
<dbReference type="GO" id="GO:0003677">
    <property type="term" value="F:DNA binding"/>
    <property type="evidence" value="ECO:0007669"/>
    <property type="project" value="UniProtKB-KW"/>
</dbReference>
<evidence type="ECO:0000256" key="2">
    <source>
        <dbReference type="ARBA" id="ARBA00023125"/>
    </source>
</evidence>
<proteinExistence type="predicted"/>
<evidence type="ECO:0000256" key="3">
    <source>
        <dbReference type="ARBA" id="ARBA00023163"/>
    </source>
</evidence>
<keyword evidence="1" id="KW-0805">Transcription regulation</keyword>
<name>A0A934JUF3_9BACT</name>
<dbReference type="InterPro" id="IPR011991">
    <property type="entry name" value="ArsR-like_HTH"/>
</dbReference>
<dbReference type="Proteomes" id="UP000606991">
    <property type="component" value="Unassembled WGS sequence"/>
</dbReference>
<dbReference type="InterPro" id="IPR001845">
    <property type="entry name" value="HTH_ArsR_DNA-bd_dom"/>
</dbReference>
<dbReference type="InterPro" id="IPR036388">
    <property type="entry name" value="WH-like_DNA-bd_sf"/>
</dbReference>
<evidence type="ECO:0000313" key="5">
    <source>
        <dbReference type="EMBL" id="MBJ7593309.1"/>
    </source>
</evidence>
<evidence type="ECO:0000259" key="4">
    <source>
        <dbReference type="PROSITE" id="PS50987"/>
    </source>
</evidence>
<reference evidence="5 6" key="1">
    <citation type="submission" date="2020-10" db="EMBL/GenBank/DDBJ databases">
        <title>Ca. Dormibacterota MAGs.</title>
        <authorList>
            <person name="Montgomery K."/>
        </authorList>
    </citation>
    <scope>NUCLEOTIDE SEQUENCE [LARGE SCALE GENOMIC DNA]</scope>
    <source>
        <strain evidence="5">SC8812_S17_18</strain>
    </source>
</reference>
<gene>
    <name evidence="5" type="ORF">JF886_00365</name>
</gene>
<dbReference type="PROSITE" id="PS50987">
    <property type="entry name" value="HTH_ARSR_2"/>
    <property type="match status" value="1"/>
</dbReference>
<feature type="domain" description="HTH arsR-type" evidence="4">
    <location>
        <begin position="20"/>
        <end position="115"/>
    </location>
</feature>
<organism evidence="5 6">
    <name type="scientific">Candidatus Aeolococcus gillhamiae</name>
    <dbReference type="NCBI Taxonomy" id="3127015"/>
    <lineage>
        <taxon>Bacteria</taxon>
        <taxon>Bacillati</taxon>
        <taxon>Candidatus Dormiibacterota</taxon>
        <taxon>Candidatus Dormibacteria</taxon>
        <taxon>Candidatus Aeolococcales</taxon>
        <taxon>Candidatus Aeolococcaceae</taxon>
        <taxon>Candidatus Aeolococcus</taxon>
    </lineage>
</organism>